<dbReference type="EMBL" id="KV427630">
    <property type="protein sequence ID" value="KZT05419.1"/>
    <property type="molecule type" value="Genomic_DNA"/>
</dbReference>
<dbReference type="GeneID" id="63824130"/>
<reference evidence="1 2" key="1">
    <citation type="journal article" date="2016" name="Mol. Biol. Evol.">
        <title>Comparative Genomics of Early-Diverging Mushroom-Forming Fungi Provides Insights into the Origins of Lignocellulose Decay Capabilities.</title>
        <authorList>
            <person name="Nagy L.G."/>
            <person name="Riley R."/>
            <person name="Tritt A."/>
            <person name="Adam C."/>
            <person name="Daum C."/>
            <person name="Floudas D."/>
            <person name="Sun H."/>
            <person name="Yadav J.S."/>
            <person name="Pangilinan J."/>
            <person name="Larsson K.H."/>
            <person name="Matsuura K."/>
            <person name="Barry K."/>
            <person name="Labutti K."/>
            <person name="Kuo R."/>
            <person name="Ohm R.A."/>
            <person name="Bhattacharya S.S."/>
            <person name="Shirouzu T."/>
            <person name="Yoshinaga Y."/>
            <person name="Martin F.M."/>
            <person name="Grigoriev I.V."/>
            <person name="Hibbett D.S."/>
        </authorList>
    </citation>
    <scope>NUCLEOTIDE SEQUENCE [LARGE SCALE GENOMIC DNA]</scope>
    <source>
        <strain evidence="1 2">93-53</strain>
    </source>
</reference>
<dbReference type="InParanoid" id="A0A165DQR0"/>
<proteinExistence type="predicted"/>
<gene>
    <name evidence="1" type="ORF">LAESUDRAFT_714945</name>
</gene>
<dbReference type="AlphaFoldDB" id="A0A165DQR0"/>
<dbReference type="RefSeq" id="XP_040763159.1">
    <property type="nucleotide sequence ID" value="XM_040907101.1"/>
</dbReference>
<name>A0A165DQR0_9APHY</name>
<evidence type="ECO:0000313" key="1">
    <source>
        <dbReference type="EMBL" id="KZT05419.1"/>
    </source>
</evidence>
<protein>
    <submittedName>
        <fullName evidence="1">Uncharacterized protein</fullName>
    </submittedName>
</protein>
<keyword evidence="2" id="KW-1185">Reference proteome</keyword>
<accession>A0A165DQR0</accession>
<sequence>MEMLLDPLRELLSVLEGVGLPADKKCLVVVDWHLAIGTIARFTDWDNYDRSLLDRRLEIPENAPEEHRKRLEAYNKDYIRFSELQKRVLEDKLPSPSTFAKEAIADPKLDGKEVLLIQMPEPPVRPAPAQATAEIEEARDVPMEFPAIQRKLAASSSQ</sequence>
<dbReference type="Proteomes" id="UP000076871">
    <property type="component" value="Unassembled WGS sequence"/>
</dbReference>
<organism evidence="1 2">
    <name type="scientific">Laetiporus sulphureus 93-53</name>
    <dbReference type="NCBI Taxonomy" id="1314785"/>
    <lineage>
        <taxon>Eukaryota</taxon>
        <taxon>Fungi</taxon>
        <taxon>Dikarya</taxon>
        <taxon>Basidiomycota</taxon>
        <taxon>Agaricomycotina</taxon>
        <taxon>Agaricomycetes</taxon>
        <taxon>Polyporales</taxon>
        <taxon>Laetiporus</taxon>
    </lineage>
</organism>
<evidence type="ECO:0000313" key="2">
    <source>
        <dbReference type="Proteomes" id="UP000076871"/>
    </source>
</evidence>